<name>A6JEI4_RAT</name>
<accession>A6JEI4</accession>
<feature type="region of interest" description="Disordered" evidence="1">
    <location>
        <begin position="1"/>
        <end position="42"/>
    </location>
</feature>
<evidence type="ECO:0000313" key="3">
    <source>
        <dbReference type="Proteomes" id="UP000234681"/>
    </source>
</evidence>
<gene>
    <name evidence="2" type="ORF">rCG_20717</name>
</gene>
<sequence>MNQGQLGTLLSEHAQDHVLNPQHQRGRKRPRTLSKMVGNTGNNLKGPMITRVNLQALVYLAVIQKARLQQLFTVGTVTLSTAKGTC</sequence>
<proteinExistence type="predicted"/>
<evidence type="ECO:0000313" key="2">
    <source>
        <dbReference type="EMBL" id="EDL81728.1"/>
    </source>
</evidence>
<dbReference type="AlphaFoldDB" id="A6JEI4"/>
<reference evidence="3" key="1">
    <citation type="submission" date="2005-09" db="EMBL/GenBank/DDBJ databases">
        <authorList>
            <person name="Mural R.J."/>
            <person name="Li P.W."/>
            <person name="Adams M.D."/>
            <person name="Amanatides P.G."/>
            <person name="Baden-Tillson H."/>
            <person name="Barnstead M."/>
            <person name="Chin S.H."/>
            <person name="Dew I."/>
            <person name="Evans C.A."/>
            <person name="Ferriera S."/>
            <person name="Flanigan M."/>
            <person name="Fosler C."/>
            <person name="Glodek A."/>
            <person name="Gu Z."/>
            <person name="Holt R.A."/>
            <person name="Jennings D."/>
            <person name="Kraft C.L."/>
            <person name="Lu F."/>
            <person name="Nguyen T."/>
            <person name="Nusskern D.R."/>
            <person name="Pfannkoch C.M."/>
            <person name="Sitter C."/>
            <person name="Sutton G.G."/>
            <person name="Venter J.C."/>
            <person name="Wang Z."/>
            <person name="Woodage T."/>
            <person name="Zheng X.H."/>
            <person name="Zhong F."/>
        </authorList>
    </citation>
    <scope>NUCLEOTIDE SEQUENCE [LARGE SCALE GENOMIC DNA]</scope>
    <source>
        <strain>BN</strain>
        <strain evidence="3">Sprague-Dawley</strain>
    </source>
</reference>
<organism evidence="2 3">
    <name type="scientific">Rattus norvegicus</name>
    <name type="common">Rat</name>
    <dbReference type="NCBI Taxonomy" id="10116"/>
    <lineage>
        <taxon>Eukaryota</taxon>
        <taxon>Metazoa</taxon>
        <taxon>Chordata</taxon>
        <taxon>Craniata</taxon>
        <taxon>Vertebrata</taxon>
        <taxon>Euteleostomi</taxon>
        <taxon>Mammalia</taxon>
        <taxon>Eutheria</taxon>
        <taxon>Euarchontoglires</taxon>
        <taxon>Glires</taxon>
        <taxon>Rodentia</taxon>
        <taxon>Myomorpha</taxon>
        <taxon>Muroidea</taxon>
        <taxon>Muridae</taxon>
        <taxon>Murinae</taxon>
        <taxon>Rattus</taxon>
    </lineage>
</organism>
<dbReference type="Proteomes" id="UP000234681">
    <property type="component" value="Chromosome 6"/>
</dbReference>
<dbReference type="EMBL" id="CH473982">
    <property type="protein sequence ID" value="EDL81728.1"/>
    <property type="molecule type" value="Genomic_DNA"/>
</dbReference>
<evidence type="ECO:0000256" key="1">
    <source>
        <dbReference type="SAM" id="MobiDB-lite"/>
    </source>
</evidence>
<protein>
    <submittedName>
        <fullName evidence="2">RCG20717</fullName>
    </submittedName>
</protein>